<evidence type="ECO:0000256" key="1">
    <source>
        <dbReference type="ARBA" id="ARBA00006217"/>
    </source>
</evidence>
<evidence type="ECO:0000256" key="8">
    <source>
        <dbReference type="RuleBase" id="RU003956"/>
    </source>
</evidence>
<dbReference type="AlphaFoldDB" id="A0A914X7C4"/>
<dbReference type="SMART" id="SM00947">
    <property type="entry name" value="Pro_CA"/>
    <property type="match status" value="1"/>
</dbReference>
<name>A0A914X7C4_9BILA</name>
<accession>A0A914X7C4</accession>
<feature type="binding site" evidence="7">
    <location>
        <position position="42"/>
    </location>
    <ligand>
        <name>Zn(2+)</name>
        <dbReference type="ChEBI" id="CHEBI:29105"/>
    </ligand>
</feature>
<evidence type="ECO:0000256" key="5">
    <source>
        <dbReference type="ARBA" id="ARBA00023239"/>
    </source>
</evidence>
<feature type="binding site" evidence="7">
    <location>
        <position position="112"/>
    </location>
    <ligand>
        <name>Zn(2+)</name>
        <dbReference type="ChEBI" id="CHEBI:29105"/>
    </ligand>
</feature>
<evidence type="ECO:0000313" key="10">
    <source>
        <dbReference type="WBParaSite" id="PSAMB.scaffold6725size8902.g28983.t1"/>
    </source>
</evidence>
<evidence type="ECO:0000256" key="6">
    <source>
        <dbReference type="ARBA" id="ARBA00048348"/>
    </source>
</evidence>
<keyword evidence="4 7" id="KW-0862">Zinc</keyword>
<dbReference type="SUPFAM" id="SSF53056">
    <property type="entry name" value="beta-carbonic anhydrase, cab"/>
    <property type="match status" value="1"/>
</dbReference>
<keyword evidence="5 8" id="KW-0456">Lyase</keyword>
<feature type="binding site" evidence="7">
    <location>
        <position position="109"/>
    </location>
    <ligand>
        <name>Zn(2+)</name>
        <dbReference type="ChEBI" id="CHEBI:29105"/>
    </ligand>
</feature>
<dbReference type="Gene3D" id="3.40.1050.10">
    <property type="entry name" value="Carbonic anhydrase"/>
    <property type="match status" value="1"/>
</dbReference>
<keyword evidence="3 7" id="KW-0479">Metal-binding</keyword>
<protein>
    <recommendedName>
        <fullName evidence="2 8">Carbonic anhydrase</fullName>
        <ecNumber evidence="2 8">4.2.1.1</ecNumber>
    </recommendedName>
    <alternativeName>
        <fullName evidence="8">Carbonate dehydratase</fullName>
    </alternativeName>
</protein>
<keyword evidence="9" id="KW-1185">Reference proteome</keyword>
<dbReference type="PANTHER" id="PTHR11002:SF76">
    <property type="entry name" value="CARBONIC ANHYDRASE"/>
    <property type="match status" value="1"/>
</dbReference>
<feature type="binding site" evidence="7">
    <location>
        <position position="44"/>
    </location>
    <ligand>
        <name>Zn(2+)</name>
        <dbReference type="ChEBI" id="CHEBI:29105"/>
    </ligand>
</feature>
<dbReference type="GO" id="GO:0008270">
    <property type="term" value="F:zinc ion binding"/>
    <property type="evidence" value="ECO:0007669"/>
    <property type="project" value="UniProtKB-UniRule"/>
</dbReference>
<evidence type="ECO:0000313" key="9">
    <source>
        <dbReference type="Proteomes" id="UP000887566"/>
    </source>
</evidence>
<comment type="function">
    <text evidence="8">Reversible hydration of carbon dioxide.</text>
</comment>
<organism evidence="9 10">
    <name type="scientific">Plectus sambesii</name>
    <dbReference type="NCBI Taxonomy" id="2011161"/>
    <lineage>
        <taxon>Eukaryota</taxon>
        <taxon>Metazoa</taxon>
        <taxon>Ecdysozoa</taxon>
        <taxon>Nematoda</taxon>
        <taxon>Chromadorea</taxon>
        <taxon>Plectida</taxon>
        <taxon>Plectina</taxon>
        <taxon>Plectoidea</taxon>
        <taxon>Plectidae</taxon>
        <taxon>Plectus</taxon>
    </lineage>
</organism>
<evidence type="ECO:0000256" key="3">
    <source>
        <dbReference type="ARBA" id="ARBA00022723"/>
    </source>
</evidence>
<dbReference type="Proteomes" id="UP000887566">
    <property type="component" value="Unplaced"/>
</dbReference>
<dbReference type="InterPro" id="IPR001765">
    <property type="entry name" value="Carbonic_anhydrase"/>
</dbReference>
<dbReference type="WBParaSite" id="PSAMB.scaffold6725size8902.g28983.t1">
    <property type="protein sequence ID" value="PSAMB.scaffold6725size8902.g28983.t1"/>
    <property type="gene ID" value="PSAMB.scaffold6725size8902.g28983"/>
</dbReference>
<dbReference type="InterPro" id="IPR036874">
    <property type="entry name" value="Carbonic_anhydrase_sf"/>
</dbReference>
<evidence type="ECO:0000256" key="4">
    <source>
        <dbReference type="ARBA" id="ARBA00022833"/>
    </source>
</evidence>
<dbReference type="EC" id="4.2.1.1" evidence="2 8"/>
<evidence type="ECO:0000256" key="2">
    <source>
        <dbReference type="ARBA" id="ARBA00012925"/>
    </source>
</evidence>
<comment type="catalytic activity">
    <reaction evidence="6 8">
        <text>hydrogencarbonate + H(+) = CO2 + H2O</text>
        <dbReference type="Rhea" id="RHEA:10748"/>
        <dbReference type="ChEBI" id="CHEBI:15377"/>
        <dbReference type="ChEBI" id="CHEBI:15378"/>
        <dbReference type="ChEBI" id="CHEBI:16526"/>
        <dbReference type="ChEBI" id="CHEBI:17544"/>
        <dbReference type="EC" id="4.2.1.1"/>
    </reaction>
</comment>
<dbReference type="GO" id="GO:0004089">
    <property type="term" value="F:carbonate dehydratase activity"/>
    <property type="evidence" value="ECO:0007669"/>
    <property type="project" value="UniProtKB-UniRule"/>
</dbReference>
<dbReference type="PANTHER" id="PTHR11002">
    <property type="entry name" value="CARBONIC ANHYDRASE"/>
    <property type="match status" value="1"/>
</dbReference>
<dbReference type="Pfam" id="PF00484">
    <property type="entry name" value="Pro_CA"/>
    <property type="match status" value="1"/>
</dbReference>
<comment type="cofactor">
    <cofactor evidence="7">
        <name>Zn(2+)</name>
        <dbReference type="ChEBI" id="CHEBI:29105"/>
    </cofactor>
    <text evidence="7">Binds 1 zinc ion per subunit.</text>
</comment>
<proteinExistence type="inferred from homology"/>
<evidence type="ECO:0000256" key="7">
    <source>
        <dbReference type="PIRSR" id="PIRSR601765-1"/>
    </source>
</evidence>
<comment type="similarity">
    <text evidence="1 8">Belongs to the beta-class carbonic anhydrase family.</text>
</comment>
<sequence>MPGLKKILSGVLAYRATVKKELVKQFERVRDNPAPTAVFFTCMDSRLLPTRFTQAQVGDMFVVRNAGNIIPNAVNYGSFGYEVSVTTEPAALEMAVKRGGIKHVIVCGHSDCKAMNTLYGLHTCPDTFTPDSPMDLWLRRHGYSSLQKLTERLNANEPLLLKFIPNNPDFAFESLIDPDNEIAVVDKLSQINTLQQLENIASHAVLKDFLSRRQVALHAMWFDIYTGDVYLFSRRMKQFVRIDEKTVGELVAEVSDEDSKDDMKWLETLKA</sequence>
<reference evidence="10" key="1">
    <citation type="submission" date="2022-11" db="UniProtKB">
        <authorList>
            <consortium name="WormBaseParasite"/>
        </authorList>
    </citation>
    <scope>IDENTIFICATION</scope>
</reference>